<feature type="compositionally biased region" description="Polar residues" evidence="1">
    <location>
        <begin position="308"/>
        <end position="343"/>
    </location>
</feature>
<dbReference type="WBParaSite" id="HNAJ_0000332501-mRNA-1">
    <property type="protein sequence ID" value="HNAJ_0000332501-mRNA-1"/>
    <property type="gene ID" value="HNAJ_0000332501"/>
</dbReference>
<dbReference type="SUPFAM" id="SSF50156">
    <property type="entry name" value="PDZ domain-like"/>
    <property type="match status" value="1"/>
</dbReference>
<feature type="domain" description="PDZ" evidence="2">
    <location>
        <begin position="1"/>
        <end position="65"/>
    </location>
</feature>
<dbReference type="EMBL" id="UZAE01001906">
    <property type="protein sequence ID" value="VDN99183.1"/>
    <property type="molecule type" value="Genomic_DNA"/>
</dbReference>
<evidence type="ECO:0000313" key="5">
    <source>
        <dbReference type="WBParaSite" id="HNAJ_0000332501-mRNA-1"/>
    </source>
</evidence>
<evidence type="ECO:0000313" key="3">
    <source>
        <dbReference type="EMBL" id="VDN99183.1"/>
    </source>
</evidence>
<dbReference type="Proteomes" id="UP000278807">
    <property type="component" value="Unassembled WGS sequence"/>
</dbReference>
<sequence>MGESVSLSAYPLVTLHSIAARAGLEVGDIVVRICDSTVQNMYHSQVKAEILRAGNELDFMVVKQGIDKEILAQRAPNLLRTPLPSPGPPMNQSPVVKTTGTWSRGRSNSASYNDKVTRTRSFKLLDEHLNAMSSQPMMTPKMSPSRPADIFSPTRSYYNDNPTSASSTMGRTYQATHSANYSGMNQTNYSNTYSPGTGHTVYIQKAQPLSEISANRMYIATPAATNQTWRNASPTRVYYDSTPRSARSNNWSGLNQQMNYYESRNSIERSSADDPGLMTQYYGTQKTSYLRHHPHRQIRENETIHQQSLYQSSTTNGWPNLSPRQSIPTNIATYRPPAQQNYFSSSSNYQDHEQWSTSGSVQAQNAGWL</sequence>
<dbReference type="InterPro" id="IPR001478">
    <property type="entry name" value="PDZ"/>
</dbReference>
<feature type="region of interest" description="Disordered" evidence="1">
    <location>
        <begin position="308"/>
        <end position="369"/>
    </location>
</feature>
<dbReference type="InterPro" id="IPR036034">
    <property type="entry name" value="PDZ_sf"/>
</dbReference>
<dbReference type="PROSITE" id="PS50106">
    <property type="entry name" value="PDZ"/>
    <property type="match status" value="1"/>
</dbReference>
<feature type="compositionally biased region" description="Polar residues" evidence="1">
    <location>
        <begin position="355"/>
        <end position="369"/>
    </location>
</feature>
<protein>
    <submittedName>
        <fullName evidence="5">PDZ domain-containing protein</fullName>
    </submittedName>
</protein>
<evidence type="ECO:0000259" key="2">
    <source>
        <dbReference type="PROSITE" id="PS50106"/>
    </source>
</evidence>
<keyword evidence="4" id="KW-1185">Reference proteome</keyword>
<reference evidence="5" key="1">
    <citation type="submission" date="2017-02" db="UniProtKB">
        <authorList>
            <consortium name="WormBaseParasite"/>
        </authorList>
    </citation>
    <scope>IDENTIFICATION</scope>
</reference>
<dbReference type="OrthoDB" id="6258881at2759"/>
<name>A0A0R3T8D7_RODNA</name>
<dbReference type="Gene3D" id="2.30.42.10">
    <property type="match status" value="1"/>
</dbReference>
<reference evidence="3 4" key="2">
    <citation type="submission" date="2018-11" db="EMBL/GenBank/DDBJ databases">
        <authorList>
            <consortium name="Pathogen Informatics"/>
        </authorList>
    </citation>
    <scope>NUCLEOTIDE SEQUENCE [LARGE SCALE GENOMIC DNA]</scope>
</reference>
<gene>
    <name evidence="3" type="ORF">HNAJ_LOCUS3324</name>
</gene>
<accession>A0A0R3T8D7</accession>
<evidence type="ECO:0000313" key="4">
    <source>
        <dbReference type="Proteomes" id="UP000278807"/>
    </source>
</evidence>
<proteinExistence type="predicted"/>
<feature type="region of interest" description="Disordered" evidence="1">
    <location>
        <begin position="79"/>
        <end position="112"/>
    </location>
</feature>
<organism evidence="5">
    <name type="scientific">Rodentolepis nana</name>
    <name type="common">Dwarf tapeworm</name>
    <name type="synonym">Hymenolepis nana</name>
    <dbReference type="NCBI Taxonomy" id="102285"/>
    <lineage>
        <taxon>Eukaryota</taxon>
        <taxon>Metazoa</taxon>
        <taxon>Spiralia</taxon>
        <taxon>Lophotrochozoa</taxon>
        <taxon>Platyhelminthes</taxon>
        <taxon>Cestoda</taxon>
        <taxon>Eucestoda</taxon>
        <taxon>Cyclophyllidea</taxon>
        <taxon>Hymenolepididae</taxon>
        <taxon>Rodentolepis</taxon>
    </lineage>
</organism>
<dbReference type="AlphaFoldDB" id="A0A0R3T8D7"/>
<evidence type="ECO:0000256" key="1">
    <source>
        <dbReference type="SAM" id="MobiDB-lite"/>
    </source>
</evidence>
<feature type="compositionally biased region" description="Polar residues" evidence="1">
    <location>
        <begin position="92"/>
        <end position="112"/>
    </location>
</feature>